<dbReference type="RefSeq" id="WP_343765633.1">
    <property type="nucleotide sequence ID" value="NZ_BAAAFG010000014.1"/>
</dbReference>
<accession>A0ABN1MHC4</accession>
<evidence type="ECO:0000259" key="1">
    <source>
        <dbReference type="Pfam" id="PF13449"/>
    </source>
</evidence>
<keyword evidence="3" id="KW-1185">Reference proteome</keyword>
<dbReference type="EMBL" id="BAAAFG010000014">
    <property type="protein sequence ID" value="GAA0872378.1"/>
    <property type="molecule type" value="Genomic_DNA"/>
</dbReference>
<name>A0ABN1MHC4_9FLAO</name>
<evidence type="ECO:0000313" key="2">
    <source>
        <dbReference type="EMBL" id="GAA0872378.1"/>
    </source>
</evidence>
<dbReference type="InterPro" id="IPR027372">
    <property type="entry name" value="Phytase-like_dom"/>
</dbReference>
<dbReference type="Pfam" id="PF13449">
    <property type="entry name" value="Phytase-like"/>
    <property type="match status" value="1"/>
</dbReference>
<comment type="caution">
    <text evidence="2">The sequence shown here is derived from an EMBL/GenBank/DDBJ whole genome shotgun (WGS) entry which is preliminary data.</text>
</comment>
<gene>
    <name evidence="2" type="ORF">GCM10009117_15250</name>
</gene>
<evidence type="ECO:0000313" key="3">
    <source>
        <dbReference type="Proteomes" id="UP001500507"/>
    </source>
</evidence>
<feature type="domain" description="Phytase-like" evidence="1">
    <location>
        <begin position="47"/>
        <end position="348"/>
    </location>
</feature>
<protein>
    <submittedName>
        <fullName evidence="2">Esterase-like activity of phytase family protein</fullName>
    </submittedName>
</protein>
<proteinExistence type="predicted"/>
<dbReference type="PANTHER" id="PTHR37957">
    <property type="entry name" value="BLR7070 PROTEIN"/>
    <property type="match status" value="1"/>
</dbReference>
<organism evidence="2 3">
    <name type="scientific">Gangjinia marincola</name>
    <dbReference type="NCBI Taxonomy" id="578463"/>
    <lineage>
        <taxon>Bacteria</taxon>
        <taxon>Pseudomonadati</taxon>
        <taxon>Bacteroidota</taxon>
        <taxon>Flavobacteriia</taxon>
        <taxon>Flavobacteriales</taxon>
        <taxon>Flavobacteriaceae</taxon>
        <taxon>Gangjinia</taxon>
    </lineage>
</organism>
<sequence length="365" mass="40671">MNRIFLRLIISLTCISCGVKHSSIPQKQLKLLDEYIFAPDLKFKETLFGGISGIDPVSQNKYVVISDDSSNPRFFTIQIEFSGKSIDTVLIDKMVNMKTSSGYFKDQQLDLESIRYDHVSSSYLISSEGSINTQKNPFVAKIDAEGNFITSYSLPDYFSANSSAKPRNNGTLEGLSKKPEDQGFWVAMELPLTIDGPEPQLTPSFSPVRITYIDPGDDLNNKQFAYLLEPIAKTPLKAFAVNGLTDLIEYAVDKFYIIERGYSSGYGSKGNTVRIFNVDATQATNTLSISSLKKAKNLKVAKKSILFDFNWIKDQLKEGVIDNIEGICFGPTLSNGNQTLLLVADNNFNTLGKQLNQLLWLEILD</sequence>
<dbReference type="PANTHER" id="PTHR37957:SF1">
    <property type="entry name" value="PHYTASE-LIKE DOMAIN-CONTAINING PROTEIN"/>
    <property type="match status" value="1"/>
</dbReference>
<dbReference type="Proteomes" id="UP001500507">
    <property type="component" value="Unassembled WGS sequence"/>
</dbReference>
<reference evidence="2 3" key="1">
    <citation type="journal article" date="2019" name="Int. J. Syst. Evol. Microbiol.">
        <title>The Global Catalogue of Microorganisms (GCM) 10K type strain sequencing project: providing services to taxonomists for standard genome sequencing and annotation.</title>
        <authorList>
            <consortium name="The Broad Institute Genomics Platform"/>
            <consortium name="The Broad Institute Genome Sequencing Center for Infectious Disease"/>
            <person name="Wu L."/>
            <person name="Ma J."/>
        </authorList>
    </citation>
    <scope>NUCLEOTIDE SEQUENCE [LARGE SCALE GENOMIC DNA]</scope>
    <source>
        <strain evidence="2 3">JCM 16082</strain>
    </source>
</reference>